<dbReference type="AlphaFoldDB" id="A0A8S1KDM5"/>
<dbReference type="EMBL" id="CAJJDN010000007">
    <property type="protein sequence ID" value="CAD8052777.1"/>
    <property type="molecule type" value="Genomic_DNA"/>
</dbReference>
<comment type="caution">
    <text evidence="1">The sequence shown here is derived from an EMBL/GenBank/DDBJ whole genome shotgun (WGS) entry which is preliminary data.</text>
</comment>
<proteinExistence type="predicted"/>
<dbReference type="OrthoDB" id="292154at2759"/>
<keyword evidence="2" id="KW-1185">Reference proteome</keyword>
<sequence length="333" mass="39911">MITQAKISIEQDYQNMKKKSIYRQRQKNQFTKEDNFQEKFIQKYGSNKLKQVDFIEVSLPKSITIDNIFRLKSNVQIPRNANNQNQLGELNIDFYCYNYKINKIDRKGNNVFITFDPIQRCFTPVENVVQFLSRGGEGLKKSFEKLNYKKLDQSQYQIINESDFFNFQNTLDKPYIGYISKVSEDQVITQQRFMNELYLNMIGINSDMLTHYAMDTGYLPIPLYFSEDNVNLQYLSNFFTLNTFNKSVNQMEVCNYNGQKFPVQITFHNYYCYNEIEQCHYEYLFFIGDVDKKWISKQKVEENYLNYFNLKSDPFKKPQIYYNSTKRCGYRNV</sequence>
<gene>
    <name evidence="1" type="ORF">PSON_ATCC_30995.1.T0070001</name>
</gene>
<dbReference type="Proteomes" id="UP000692954">
    <property type="component" value="Unassembled WGS sequence"/>
</dbReference>
<evidence type="ECO:0000313" key="1">
    <source>
        <dbReference type="EMBL" id="CAD8052777.1"/>
    </source>
</evidence>
<reference evidence="1" key="1">
    <citation type="submission" date="2021-01" db="EMBL/GenBank/DDBJ databases">
        <authorList>
            <consortium name="Genoscope - CEA"/>
            <person name="William W."/>
        </authorList>
    </citation>
    <scope>NUCLEOTIDE SEQUENCE</scope>
</reference>
<organism evidence="1 2">
    <name type="scientific">Paramecium sonneborni</name>
    <dbReference type="NCBI Taxonomy" id="65129"/>
    <lineage>
        <taxon>Eukaryota</taxon>
        <taxon>Sar</taxon>
        <taxon>Alveolata</taxon>
        <taxon>Ciliophora</taxon>
        <taxon>Intramacronucleata</taxon>
        <taxon>Oligohymenophorea</taxon>
        <taxon>Peniculida</taxon>
        <taxon>Parameciidae</taxon>
        <taxon>Paramecium</taxon>
    </lineage>
</organism>
<name>A0A8S1KDM5_9CILI</name>
<protein>
    <submittedName>
        <fullName evidence="1">Uncharacterized protein</fullName>
    </submittedName>
</protein>
<evidence type="ECO:0000313" key="2">
    <source>
        <dbReference type="Proteomes" id="UP000692954"/>
    </source>
</evidence>
<accession>A0A8S1KDM5</accession>